<evidence type="ECO:0000313" key="2">
    <source>
        <dbReference type="Proteomes" id="UP001054837"/>
    </source>
</evidence>
<evidence type="ECO:0000313" key="1">
    <source>
        <dbReference type="EMBL" id="GIY84987.1"/>
    </source>
</evidence>
<keyword evidence="2" id="KW-1185">Reference proteome</keyword>
<proteinExistence type="predicted"/>
<sequence length="203" mass="23109">MEPQNVKQQNFNQRVTKVKSSSKCISKKKANMLHSWVLNKGSSSVQVSREDAVKQFLVPARNHKCCRSDFSKEDIISVDPKTEEDSNPVNQISEEEFIIVDYSSSDEESLDAADPNFEDPNSVKESINVVDQNSAKNDIYSNSEEEIINSMNPGFEMEDMNAADPFSRKKSINIVDSSSEEESICVSRFMFRKGNHIRCKFEY</sequence>
<dbReference type="EMBL" id="BPLQ01014994">
    <property type="protein sequence ID" value="GIY84987.1"/>
    <property type="molecule type" value="Genomic_DNA"/>
</dbReference>
<gene>
    <name evidence="1" type="ORF">CDAR_402661</name>
</gene>
<accession>A0AAV4WQL3</accession>
<comment type="caution">
    <text evidence="1">The sequence shown here is derived from an EMBL/GenBank/DDBJ whole genome shotgun (WGS) entry which is preliminary data.</text>
</comment>
<dbReference type="Proteomes" id="UP001054837">
    <property type="component" value="Unassembled WGS sequence"/>
</dbReference>
<protein>
    <submittedName>
        <fullName evidence="1">Uncharacterized protein</fullName>
    </submittedName>
</protein>
<organism evidence="1 2">
    <name type="scientific">Caerostris darwini</name>
    <dbReference type="NCBI Taxonomy" id="1538125"/>
    <lineage>
        <taxon>Eukaryota</taxon>
        <taxon>Metazoa</taxon>
        <taxon>Ecdysozoa</taxon>
        <taxon>Arthropoda</taxon>
        <taxon>Chelicerata</taxon>
        <taxon>Arachnida</taxon>
        <taxon>Araneae</taxon>
        <taxon>Araneomorphae</taxon>
        <taxon>Entelegynae</taxon>
        <taxon>Araneoidea</taxon>
        <taxon>Araneidae</taxon>
        <taxon>Caerostris</taxon>
    </lineage>
</organism>
<reference evidence="1 2" key="1">
    <citation type="submission" date="2021-06" db="EMBL/GenBank/DDBJ databases">
        <title>Caerostris darwini draft genome.</title>
        <authorList>
            <person name="Kono N."/>
            <person name="Arakawa K."/>
        </authorList>
    </citation>
    <scope>NUCLEOTIDE SEQUENCE [LARGE SCALE GENOMIC DNA]</scope>
</reference>
<name>A0AAV4WQL3_9ARAC</name>
<dbReference type="AlphaFoldDB" id="A0AAV4WQL3"/>